<feature type="signal peptide" evidence="2">
    <location>
        <begin position="1"/>
        <end position="23"/>
    </location>
</feature>
<dbReference type="PANTHER" id="PTHR11220">
    <property type="entry name" value="HEME-BINDING PROTEIN-RELATED"/>
    <property type="match status" value="1"/>
</dbReference>
<dbReference type="Proteomes" id="UP001187471">
    <property type="component" value="Unassembled WGS sequence"/>
</dbReference>
<organism evidence="3 4">
    <name type="scientific">Escallonia rubra</name>
    <dbReference type="NCBI Taxonomy" id="112253"/>
    <lineage>
        <taxon>Eukaryota</taxon>
        <taxon>Viridiplantae</taxon>
        <taxon>Streptophyta</taxon>
        <taxon>Embryophyta</taxon>
        <taxon>Tracheophyta</taxon>
        <taxon>Spermatophyta</taxon>
        <taxon>Magnoliopsida</taxon>
        <taxon>eudicotyledons</taxon>
        <taxon>Gunneridae</taxon>
        <taxon>Pentapetalae</taxon>
        <taxon>asterids</taxon>
        <taxon>campanulids</taxon>
        <taxon>Escalloniales</taxon>
        <taxon>Escalloniaceae</taxon>
        <taxon>Escallonia</taxon>
    </lineage>
</organism>
<feature type="chain" id="PRO_5041735205" evidence="2">
    <location>
        <begin position="24"/>
        <end position="251"/>
    </location>
</feature>
<accession>A0AA88S184</accession>
<dbReference type="AlphaFoldDB" id="A0AA88S184"/>
<protein>
    <submittedName>
        <fullName evidence="3">Uncharacterized protein</fullName>
    </submittedName>
</protein>
<reference evidence="3" key="1">
    <citation type="submission" date="2022-12" db="EMBL/GenBank/DDBJ databases">
        <title>Draft genome assemblies for two species of Escallonia (Escalloniales).</title>
        <authorList>
            <person name="Chanderbali A."/>
            <person name="Dervinis C."/>
            <person name="Anghel I."/>
            <person name="Soltis D."/>
            <person name="Soltis P."/>
            <person name="Zapata F."/>
        </authorList>
    </citation>
    <scope>NUCLEOTIDE SEQUENCE</scope>
    <source>
        <strain evidence="3">UCBG92.1500</strain>
        <tissue evidence="3">Leaf</tissue>
    </source>
</reference>
<dbReference type="EMBL" id="JAVXUO010001491">
    <property type="protein sequence ID" value="KAK2981700.1"/>
    <property type="molecule type" value="Genomic_DNA"/>
</dbReference>
<evidence type="ECO:0000313" key="4">
    <source>
        <dbReference type="Proteomes" id="UP001187471"/>
    </source>
</evidence>
<dbReference type="Pfam" id="PF04832">
    <property type="entry name" value="SOUL"/>
    <property type="match status" value="1"/>
</dbReference>
<evidence type="ECO:0000256" key="2">
    <source>
        <dbReference type="SAM" id="SignalP"/>
    </source>
</evidence>
<dbReference type="InterPro" id="IPR006917">
    <property type="entry name" value="SOUL_heme-bd"/>
</dbReference>
<feature type="non-terminal residue" evidence="3">
    <location>
        <position position="251"/>
    </location>
</feature>
<dbReference type="PANTHER" id="PTHR11220:SF36">
    <property type="entry name" value="SOUL HEME-BINDING PROTEIN"/>
    <property type="match status" value="1"/>
</dbReference>
<comment type="similarity">
    <text evidence="1">Belongs to the HEBP family.</text>
</comment>
<dbReference type="SUPFAM" id="SSF55136">
    <property type="entry name" value="Probable bacterial effector-binding domain"/>
    <property type="match status" value="2"/>
</dbReference>
<gene>
    <name evidence="3" type="ORF">RJ640_013098</name>
</gene>
<dbReference type="Gene3D" id="3.20.80.10">
    <property type="entry name" value="Regulatory factor, effector binding domain"/>
    <property type="match status" value="1"/>
</dbReference>
<name>A0AA88S184_9ASTE</name>
<comment type="caution">
    <text evidence="3">The sequence shown here is derived from an EMBL/GenBank/DDBJ whole genome shotgun (WGS) entry which is preliminary data.</text>
</comment>
<dbReference type="InterPro" id="IPR011256">
    <property type="entry name" value="Reg_factor_effector_dom_sf"/>
</dbReference>
<evidence type="ECO:0000313" key="3">
    <source>
        <dbReference type="EMBL" id="KAK2981700.1"/>
    </source>
</evidence>
<keyword evidence="4" id="KW-1185">Reference proteome</keyword>
<proteinExistence type="inferred from homology"/>
<evidence type="ECO:0000256" key="1">
    <source>
        <dbReference type="ARBA" id="ARBA00009817"/>
    </source>
</evidence>
<sequence length="251" mass="28093">MERNFIAIRELSFLLALLCCCNALELPPYTVVHSKADLEIRLYRELLWMSLVVREPLPLKSPPKTAFTGSPSSNNLGCSAFAPTSVKSSSNSNLEWLNLNLISLKIAIDNSENSSLFTMLYQYVRGANANSFRLMITAPILTTMAQVARGSDYTVRLYMPEKHEGAPPQPYAKLNLHLDKRFSGFAKDDNISKEKEALVSSLDKILDGKNTILGDKRPYGVAEYNASSHLYGRLNEVWIYVSVNSRVVILQ</sequence>
<keyword evidence="2" id="KW-0732">Signal</keyword>